<proteinExistence type="predicted"/>
<sequence length="106" mass="12065">MIGVVIWDREESERAVIWCEDQASLAYLEGRGQLRDPSYWPRPGDLVELENELVGTTRHARRVSHVPQEKGTTVPRELRCPYDPNCTSVAFPVCDYTCPPCKTRCG</sequence>
<evidence type="ECO:0000313" key="1">
    <source>
        <dbReference type="EMBL" id="RNF36129.1"/>
    </source>
</evidence>
<dbReference type="EMBL" id="PXNQ02000001">
    <property type="protein sequence ID" value="RNF36129.1"/>
    <property type="molecule type" value="Genomic_DNA"/>
</dbReference>
<evidence type="ECO:0000313" key="2">
    <source>
        <dbReference type="Proteomes" id="UP000238137"/>
    </source>
</evidence>
<dbReference type="AlphaFoldDB" id="A0A3R7MB13"/>
<reference evidence="1" key="1">
    <citation type="submission" date="2018-05" db="EMBL/GenBank/DDBJ databases">
        <title>Reclassification of Methylarcula marina and Methylarcula terricola as Paracoccus methylarcula sp.nov., comb.nov. and Paracoccus terricola comb.nov.</title>
        <authorList>
            <person name="Shmareva M.N."/>
            <person name="Doronina N.V."/>
            <person name="Vasilenko O.V."/>
            <person name="Tarlachkov S.V."/>
            <person name="Trotsenko Y.A."/>
        </authorList>
    </citation>
    <scope>NUCLEOTIDE SEQUENCE [LARGE SCALE GENOMIC DNA]</scope>
    <source>
        <strain evidence="1">VKM B-2159</strain>
    </source>
</reference>
<accession>A0A3R7MB13</accession>
<gene>
    <name evidence="1" type="ORF">A7A09_001670</name>
</gene>
<organism evidence="1 2">
    <name type="scientific">Paracoccus methylarcula</name>
    <dbReference type="NCBI Taxonomy" id="72022"/>
    <lineage>
        <taxon>Bacteria</taxon>
        <taxon>Pseudomonadati</taxon>
        <taxon>Pseudomonadota</taxon>
        <taxon>Alphaproteobacteria</taxon>
        <taxon>Rhodobacterales</taxon>
        <taxon>Paracoccaceae</taxon>
        <taxon>Paracoccus</taxon>
    </lineage>
</organism>
<keyword evidence="2" id="KW-1185">Reference proteome</keyword>
<protein>
    <submittedName>
        <fullName evidence="1">Uncharacterized protein</fullName>
    </submittedName>
</protein>
<comment type="caution">
    <text evidence="1">The sequence shown here is derived from an EMBL/GenBank/DDBJ whole genome shotgun (WGS) entry which is preliminary data.</text>
</comment>
<name>A0A3R7MB13_9RHOB</name>
<dbReference type="Proteomes" id="UP000238137">
    <property type="component" value="Unassembled WGS sequence"/>
</dbReference>